<dbReference type="GeneID" id="95403712"/>
<dbReference type="Pfam" id="PF08327">
    <property type="entry name" value="AHSA1"/>
    <property type="match status" value="1"/>
</dbReference>
<protein>
    <submittedName>
        <fullName evidence="3">Uncharacterized protein YndB with AHSA1/START domain</fullName>
    </submittedName>
</protein>
<accession>A0ABS4F8M4</accession>
<sequence length="154" mass="17151">MKSPQSSAVAVQAEMLIRKPVSEVFEAFVDPDITTKFWFTRSTGKLEAGKEIRWDWEMYGVSDTILVKELETDRRIVIQSSDGTTTEWEFVPRSEGGTFVTIIHTGFEGTDADVTRQAIDSMGGYTMVLCELKALLEFGIVLNLVADKAPDAHV</sequence>
<dbReference type="RefSeq" id="WP_007131973.1">
    <property type="nucleotide sequence ID" value="NZ_BOSA01000013.1"/>
</dbReference>
<evidence type="ECO:0000259" key="2">
    <source>
        <dbReference type="Pfam" id="PF08327"/>
    </source>
</evidence>
<dbReference type="EMBL" id="JAGGKI010000003">
    <property type="protein sequence ID" value="MBP1892603.1"/>
    <property type="molecule type" value="Genomic_DNA"/>
</dbReference>
<dbReference type="SUPFAM" id="SSF55961">
    <property type="entry name" value="Bet v1-like"/>
    <property type="match status" value="1"/>
</dbReference>
<comment type="caution">
    <text evidence="3">The sequence shown here is derived from an EMBL/GenBank/DDBJ whole genome shotgun (WGS) entry which is preliminary data.</text>
</comment>
<name>A0ABS4F8M4_9BACL</name>
<gene>
    <name evidence="3" type="ORF">J2Z18_001679</name>
</gene>
<evidence type="ECO:0000313" key="4">
    <source>
        <dbReference type="Proteomes" id="UP000706926"/>
    </source>
</evidence>
<dbReference type="InterPro" id="IPR013538">
    <property type="entry name" value="ASHA1/2-like_C"/>
</dbReference>
<feature type="domain" description="Activator of Hsp90 ATPase homologue 1/2-like C-terminal" evidence="2">
    <location>
        <begin position="20"/>
        <end position="137"/>
    </location>
</feature>
<evidence type="ECO:0000313" key="3">
    <source>
        <dbReference type="EMBL" id="MBP1892603.1"/>
    </source>
</evidence>
<evidence type="ECO:0000256" key="1">
    <source>
        <dbReference type="ARBA" id="ARBA00006817"/>
    </source>
</evidence>
<reference evidence="3 4" key="1">
    <citation type="submission" date="2021-03" db="EMBL/GenBank/DDBJ databases">
        <title>Genomic Encyclopedia of Type Strains, Phase IV (KMG-IV): sequencing the most valuable type-strain genomes for metagenomic binning, comparative biology and taxonomic classification.</title>
        <authorList>
            <person name="Goeker M."/>
        </authorList>
    </citation>
    <scope>NUCLEOTIDE SEQUENCE [LARGE SCALE GENOMIC DNA]</scope>
    <source>
        <strain evidence="3 4">DSM 15596</strain>
    </source>
</reference>
<dbReference type="InterPro" id="IPR023393">
    <property type="entry name" value="START-like_dom_sf"/>
</dbReference>
<dbReference type="Proteomes" id="UP000706926">
    <property type="component" value="Unassembled WGS sequence"/>
</dbReference>
<dbReference type="CDD" id="cd08901">
    <property type="entry name" value="SRPBCC_CalC_Aha1-like_8"/>
    <property type="match status" value="1"/>
</dbReference>
<comment type="similarity">
    <text evidence="1">Belongs to the AHA1 family.</text>
</comment>
<organism evidence="3 4">
    <name type="scientific">Paenibacillus lactis</name>
    <dbReference type="NCBI Taxonomy" id="228574"/>
    <lineage>
        <taxon>Bacteria</taxon>
        <taxon>Bacillati</taxon>
        <taxon>Bacillota</taxon>
        <taxon>Bacilli</taxon>
        <taxon>Bacillales</taxon>
        <taxon>Paenibacillaceae</taxon>
        <taxon>Paenibacillus</taxon>
    </lineage>
</organism>
<keyword evidence="4" id="KW-1185">Reference proteome</keyword>
<dbReference type="Gene3D" id="3.30.530.20">
    <property type="match status" value="1"/>
</dbReference>
<proteinExistence type="inferred from homology"/>